<organism evidence="5 6">
    <name type="scientific">Phanerochaete carnosa (strain HHB-10118-sp)</name>
    <name type="common">White-rot fungus</name>
    <name type="synonym">Peniophora carnosa</name>
    <dbReference type="NCBI Taxonomy" id="650164"/>
    <lineage>
        <taxon>Eukaryota</taxon>
        <taxon>Fungi</taxon>
        <taxon>Dikarya</taxon>
        <taxon>Basidiomycota</taxon>
        <taxon>Agaricomycotina</taxon>
        <taxon>Agaricomycetes</taxon>
        <taxon>Polyporales</taxon>
        <taxon>Phanerochaetaceae</taxon>
        <taxon>Phanerochaete</taxon>
    </lineage>
</organism>
<proteinExistence type="predicted"/>
<evidence type="ECO:0000259" key="2">
    <source>
        <dbReference type="Pfam" id="PF09818"/>
    </source>
</evidence>
<evidence type="ECO:0000259" key="4">
    <source>
        <dbReference type="Pfam" id="PF21117"/>
    </source>
</evidence>
<dbReference type="GeneID" id="18909969"/>
<feature type="region of interest" description="Disordered" evidence="1">
    <location>
        <begin position="595"/>
        <end position="624"/>
    </location>
</feature>
<accession>K5WQJ8</accession>
<evidence type="ECO:0000256" key="1">
    <source>
        <dbReference type="SAM" id="MobiDB-lite"/>
    </source>
</evidence>
<dbReference type="KEGG" id="pco:PHACADRAFT_180634"/>
<evidence type="ECO:0000313" key="5">
    <source>
        <dbReference type="EMBL" id="EKM61524.1"/>
    </source>
</evidence>
<dbReference type="InterPro" id="IPR049069">
    <property type="entry name" value="MRB1590-like_C"/>
</dbReference>
<dbReference type="InterPro" id="IPR046833">
    <property type="entry name" value="ABC_N"/>
</dbReference>
<dbReference type="Pfam" id="PF09818">
    <property type="entry name" value="ABC_ATPase"/>
    <property type="match status" value="1"/>
</dbReference>
<dbReference type="OrthoDB" id="189459at2759"/>
<dbReference type="Proteomes" id="UP000008370">
    <property type="component" value="Unassembled WGS sequence"/>
</dbReference>
<evidence type="ECO:0000313" key="6">
    <source>
        <dbReference type="Proteomes" id="UP000008370"/>
    </source>
</evidence>
<dbReference type="InterPro" id="IPR046834">
    <property type="entry name" value="ABC_ATPase_C"/>
</dbReference>
<sequence length="697" mass="76025">MSGRGQYFKNLYGKGRGRRGNTGARGYHAGGSFATQRGGPHAENAEDGTSEFRNAEQQLGPSRGQKRRREDFRGTIQDLVGLLTELNARSYSAYRDIQGIWNLKDSSLSAEYIQNDPFAPPSKFCLRVPHANARYPSSMYDNPIRTTALCDFLARSLYTTISRLSPRFPTSSSSTSWSAAKGGVISADKPGQQVLQRSSVILDGHGIEARFTISLPAQSRTILGYEAASLFKEQVPRLEKSLMFSSHDPSELAEFIDCLVAFVINGAILPRASGISDLPLNPSEKLAVPFQSPPSLLNSFYLPHRGKIEGMGISKGVTMIAGGGFHGKSTLLDALAKGCYSHIPGDGREFVVTSQNIVSVQSEDGRPIRNVDISPFIDQLPGHVTTNSFKTEDASGSTSMAAGVIEALELGADTLLFDEDTCATNFLIRDTRMRKLIKTDPINPLVSNVRAMLRDHGCSSILVIGGCGDYCDVADLVLEMRDYGCYDITEEARRIAEEVPSVVTQYEAPTFPQTRSRHIHLPSLPTDRGKLTARKNGTVDILHDISNPSSLQETLDLRALGQLVSDSQTRAIASALKALPGIIRSRDVLHILHKQVNDSSESDEVGERQSDPEESSSDSTSSRVKQWTTLKKALRLLDRELGERGLDQIMEDGKLDPFLARPRAIEVGMAINRLASISLVFVSPPCTELVPRSGLSA</sequence>
<dbReference type="EMBL" id="JH930468">
    <property type="protein sequence ID" value="EKM61524.1"/>
    <property type="molecule type" value="Genomic_DNA"/>
</dbReference>
<feature type="compositionally biased region" description="Polar residues" evidence="1">
    <location>
        <begin position="51"/>
        <end position="60"/>
    </location>
</feature>
<dbReference type="Pfam" id="PF21117">
    <property type="entry name" value="MRB1590_C"/>
    <property type="match status" value="1"/>
</dbReference>
<dbReference type="InParanoid" id="K5WQJ8"/>
<dbReference type="HOGENOM" id="CLU_021720_2_0_1"/>
<protein>
    <recommendedName>
        <fullName evidence="7">ABC transporter domain-containing protein</fullName>
    </recommendedName>
</protein>
<dbReference type="Pfam" id="PF20446">
    <property type="entry name" value="ABC_N"/>
    <property type="match status" value="1"/>
</dbReference>
<reference evidence="5 6" key="1">
    <citation type="journal article" date="2012" name="BMC Genomics">
        <title>Comparative genomics of the white-rot fungi, Phanerochaete carnosa and P. chrysosporium, to elucidate the genetic basis of the distinct wood types they colonize.</title>
        <authorList>
            <person name="Suzuki H."/>
            <person name="MacDonald J."/>
            <person name="Syed K."/>
            <person name="Salamov A."/>
            <person name="Hori C."/>
            <person name="Aerts A."/>
            <person name="Henrissat B."/>
            <person name="Wiebenga A."/>
            <person name="vanKuyk P.A."/>
            <person name="Barry K."/>
            <person name="Lindquist E."/>
            <person name="LaButti K."/>
            <person name="Lapidus A."/>
            <person name="Lucas S."/>
            <person name="Coutinho P."/>
            <person name="Gong Y."/>
            <person name="Samejima M."/>
            <person name="Mahadevan R."/>
            <person name="Abou-Zaid M."/>
            <person name="de Vries R.P."/>
            <person name="Igarashi K."/>
            <person name="Yadav J.S."/>
            <person name="Grigoriev I.V."/>
            <person name="Master E.R."/>
        </authorList>
    </citation>
    <scope>NUCLEOTIDE SEQUENCE [LARGE SCALE GENOMIC DNA]</scope>
    <source>
        <strain evidence="5 6">HHB-10118-sp</strain>
    </source>
</reference>
<name>K5WQJ8_PHACS</name>
<dbReference type="InterPro" id="IPR019195">
    <property type="entry name" value="ABC_ATPase_put"/>
</dbReference>
<dbReference type="RefSeq" id="XP_007390934.1">
    <property type="nucleotide sequence ID" value="XM_007390872.1"/>
</dbReference>
<dbReference type="PANTHER" id="PTHR38149:SF1">
    <property type="entry name" value="ATPASE"/>
    <property type="match status" value="1"/>
</dbReference>
<dbReference type="STRING" id="650164.K5WQJ8"/>
<evidence type="ECO:0008006" key="7">
    <source>
        <dbReference type="Google" id="ProtNLM"/>
    </source>
</evidence>
<feature type="domain" description="ATPase of the ABC class N-terminal" evidence="3">
    <location>
        <begin position="78"/>
        <end position="240"/>
    </location>
</feature>
<feature type="region of interest" description="Disordered" evidence="1">
    <location>
        <begin position="1"/>
        <end position="71"/>
    </location>
</feature>
<evidence type="ECO:0000259" key="3">
    <source>
        <dbReference type="Pfam" id="PF20446"/>
    </source>
</evidence>
<feature type="domain" description="MRB1590-like C-terminal" evidence="4">
    <location>
        <begin position="552"/>
        <end position="678"/>
    </location>
</feature>
<gene>
    <name evidence="5" type="ORF">PHACADRAFT_180634</name>
</gene>
<dbReference type="PANTHER" id="PTHR38149">
    <property type="entry name" value="ATPASE"/>
    <property type="match status" value="1"/>
</dbReference>
<keyword evidence="6" id="KW-1185">Reference proteome</keyword>
<feature type="domain" description="ATPase of the ABC class C-terminal" evidence="2">
    <location>
        <begin position="259"/>
        <end position="508"/>
    </location>
</feature>
<dbReference type="AlphaFoldDB" id="K5WQJ8"/>